<dbReference type="EMBL" id="JAUCGR010000001">
    <property type="protein sequence ID" value="MDM7829798.1"/>
    <property type="molecule type" value="Genomic_DNA"/>
</dbReference>
<sequence>METNALALGALAGLAVAMPLGPVGVLLLRESLLAGRRRAVAAALGVATVDTVYALAAVLLGARVAAVESAADALRLVGGAALLVIGAAGLVRWWRTRRDVVEVEQGAAGSAYLRFVGYTALNPATLLIFATVATGAVAQLGDGRPSAAVGAAFVVGVMTASAAWQVVLVVIGGLAGARLGPRLRAWVTPVGSALLVALAAWVVAG</sequence>
<protein>
    <submittedName>
        <fullName evidence="7">LysE family transporter</fullName>
    </submittedName>
</protein>
<feature type="transmembrane region" description="Helical" evidence="6">
    <location>
        <begin position="183"/>
        <end position="204"/>
    </location>
</feature>
<keyword evidence="3 6" id="KW-0812">Transmembrane</keyword>
<keyword evidence="5 6" id="KW-0472">Membrane</keyword>
<feature type="transmembrane region" description="Helical" evidence="6">
    <location>
        <begin position="40"/>
        <end position="61"/>
    </location>
</feature>
<accession>A0ABT7S2F7</accession>
<evidence type="ECO:0000256" key="4">
    <source>
        <dbReference type="ARBA" id="ARBA00022989"/>
    </source>
</evidence>
<dbReference type="Pfam" id="PF01810">
    <property type="entry name" value="LysE"/>
    <property type="match status" value="1"/>
</dbReference>
<evidence type="ECO:0000313" key="8">
    <source>
        <dbReference type="Proteomes" id="UP001321453"/>
    </source>
</evidence>
<feature type="transmembrane region" description="Helical" evidence="6">
    <location>
        <begin position="147"/>
        <end position="171"/>
    </location>
</feature>
<reference evidence="7 8" key="1">
    <citation type="submission" date="2023-06" db="EMBL/GenBank/DDBJ databases">
        <title>Cellulomonas sp. MW9 Whole genome sequence.</title>
        <authorList>
            <person name="Park S."/>
        </authorList>
    </citation>
    <scope>NUCLEOTIDE SEQUENCE [LARGE SCALE GENOMIC DNA]</scope>
    <source>
        <strain evidence="7 8">MW9</strain>
    </source>
</reference>
<feature type="transmembrane region" description="Helical" evidence="6">
    <location>
        <begin position="6"/>
        <end position="28"/>
    </location>
</feature>
<evidence type="ECO:0000256" key="5">
    <source>
        <dbReference type="ARBA" id="ARBA00023136"/>
    </source>
</evidence>
<keyword evidence="8" id="KW-1185">Reference proteome</keyword>
<keyword evidence="2" id="KW-1003">Cell membrane</keyword>
<comment type="subcellular location">
    <subcellularLocation>
        <location evidence="1">Cell membrane</location>
        <topology evidence="1">Multi-pass membrane protein</topology>
    </subcellularLocation>
</comment>
<name>A0ABT7S2F7_9CELL</name>
<evidence type="ECO:0000256" key="6">
    <source>
        <dbReference type="SAM" id="Phobius"/>
    </source>
</evidence>
<evidence type="ECO:0000313" key="7">
    <source>
        <dbReference type="EMBL" id="MDM7829798.1"/>
    </source>
</evidence>
<proteinExistence type="predicted"/>
<organism evidence="7 8">
    <name type="scientific">Cellulomonas edaphi</name>
    <dbReference type="NCBI Taxonomy" id="3053468"/>
    <lineage>
        <taxon>Bacteria</taxon>
        <taxon>Bacillati</taxon>
        <taxon>Actinomycetota</taxon>
        <taxon>Actinomycetes</taxon>
        <taxon>Micrococcales</taxon>
        <taxon>Cellulomonadaceae</taxon>
        <taxon>Cellulomonas</taxon>
    </lineage>
</organism>
<evidence type="ECO:0000256" key="2">
    <source>
        <dbReference type="ARBA" id="ARBA00022475"/>
    </source>
</evidence>
<feature type="transmembrane region" description="Helical" evidence="6">
    <location>
        <begin position="73"/>
        <end position="94"/>
    </location>
</feature>
<dbReference type="InterPro" id="IPR001123">
    <property type="entry name" value="LeuE-type"/>
</dbReference>
<evidence type="ECO:0000256" key="1">
    <source>
        <dbReference type="ARBA" id="ARBA00004651"/>
    </source>
</evidence>
<dbReference type="PANTHER" id="PTHR30086">
    <property type="entry name" value="ARGININE EXPORTER PROTEIN ARGO"/>
    <property type="match status" value="1"/>
</dbReference>
<evidence type="ECO:0000256" key="3">
    <source>
        <dbReference type="ARBA" id="ARBA00022692"/>
    </source>
</evidence>
<dbReference type="RefSeq" id="WP_289444184.1">
    <property type="nucleotide sequence ID" value="NZ_JAUCGR010000001.1"/>
</dbReference>
<dbReference type="PANTHER" id="PTHR30086:SF20">
    <property type="entry name" value="ARGININE EXPORTER PROTEIN ARGO-RELATED"/>
    <property type="match status" value="1"/>
</dbReference>
<dbReference type="Proteomes" id="UP001321453">
    <property type="component" value="Unassembled WGS sequence"/>
</dbReference>
<feature type="transmembrane region" description="Helical" evidence="6">
    <location>
        <begin position="115"/>
        <end position="141"/>
    </location>
</feature>
<gene>
    <name evidence="7" type="ORF">QRT05_00490</name>
</gene>
<keyword evidence="4 6" id="KW-1133">Transmembrane helix</keyword>
<comment type="caution">
    <text evidence="7">The sequence shown here is derived from an EMBL/GenBank/DDBJ whole genome shotgun (WGS) entry which is preliminary data.</text>
</comment>